<dbReference type="RefSeq" id="WP_331211911.1">
    <property type="nucleotide sequence ID" value="NZ_JAZGQL010000042.1"/>
</dbReference>
<dbReference type="Pfam" id="PF00542">
    <property type="entry name" value="Ribosomal_L12"/>
    <property type="match status" value="1"/>
</dbReference>
<dbReference type="InterPro" id="IPR013823">
    <property type="entry name" value="Ribosomal_bL12_C"/>
</dbReference>
<gene>
    <name evidence="2" type="ORF">V1634_34995</name>
</gene>
<evidence type="ECO:0000313" key="2">
    <source>
        <dbReference type="EMBL" id="MEE6312030.1"/>
    </source>
</evidence>
<keyword evidence="2" id="KW-0689">Ribosomal protein</keyword>
<name>A0ABU7SQ47_9ACTN</name>
<organism evidence="2 3">
    <name type="scientific">Plantactinospora veratri</name>
    <dbReference type="NCBI Taxonomy" id="1436122"/>
    <lineage>
        <taxon>Bacteria</taxon>
        <taxon>Bacillati</taxon>
        <taxon>Actinomycetota</taxon>
        <taxon>Actinomycetes</taxon>
        <taxon>Micromonosporales</taxon>
        <taxon>Micromonosporaceae</taxon>
        <taxon>Plantactinospora</taxon>
    </lineage>
</organism>
<accession>A0ABU7SQ47</accession>
<reference evidence="2 3" key="1">
    <citation type="submission" date="2024-01" db="EMBL/GenBank/DDBJ databases">
        <title>Genome insights into Plantactinospora veratri sp. nov.</title>
        <authorList>
            <person name="Wang L."/>
        </authorList>
    </citation>
    <scope>NUCLEOTIDE SEQUENCE [LARGE SCALE GENOMIC DNA]</scope>
    <source>
        <strain evidence="2 3">NEAU-FHS4</strain>
    </source>
</reference>
<proteinExistence type="predicted"/>
<dbReference type="EMBL" id="JAZGQL010000042">
    <property type="protein sequence ID" value="MEE6312030.1"/>
    <property type="molecule type" value="Genomic_DNA"/>
</dbReference>
<sequence>MDSWLILVVAVPLLVLVMTELSSAGRRQRETAARLRRVEAKLDVVMGHLGLALPEPALPEVLAQLERGQKIAAVKAYREATGEGLREAKEAVDRLAAERGL</sequence>
<dbReference type="Proteomes" id="UP001339911">
    <property type="component" value="Unassembled WGS sequence"/>
</dbReference>
<evidence type="ECO:0000259" key="1">
    <source>
        <dbReference type="Pfam" id="PF00542"/>
    </source>
</evidence>
<dbReference type="GO" id="GO:0005840">
    <property type="term" value="C:ribosome"/>
    <property type="evidence" value="ECO:0007669"/>
    <property type="project" value="UniProtKB-KW"/>
</dbReference>
<feature type="domain" description="Large ribosomal subunit protein bL12 C-terminal" evidence="1">
    <location>
        <begin position="64"/>
        <end position="95"/>
    </location>
</feature>
<evidence type="ECO:0000313" key="3">
    <source>
        <dbReference type="Proteomes" id="UP001339911"/>
    </source>
</evidence>
<protein>
    <submittedName>
        <fullName evidence="2">Ribosomal protein L7/L12</fullName>
    </submittedName>
</protein>
<keyword evidence="3" id="KW-1185">Reference proteome</keyword>
<comment type="caution">
    <text evidence="2">The sequence shown here is derived from an EMBL/GenBank/DDBJ whole genome shotgun (WGS) entry which is preliminary data.</text>
</comment>
<keyword evidence="2" id="KW-0687">Ribonucleoprotein</keyword>
<dbReference type="InterPro" id="IPR014719">
    <property type="entry name" value="Ribosomal_bL12_C/ClpS-like"/>
</dbReference>
<dbReference type="Gene3D" id="3.30.1390.10">
    <property type="match status" value="1"/>
</dbReference>